<keyword evidence="3" id="KW-0808">Transferase</keyword>
<dbReference type="SUPFAM" id="SSF53335">
    <property type="entry name" value="S-adenosyl-L-methionine-dependent methyltransferases"/>
    <property type="match status" value="1"/>
</dbReference>
<gene>
    <name evidence="3" type="ORF">B0T10DRAFT_59169</name>
</gene>
<dbReference type="Proteomes" id="UP000777438">
    <property type="component" value="Unassembled WGS sequence"/>
</dbReference>
<evidence type="ECO:0000256" key="2">
    <source>
        <dbReference type="SAM" id="MobiDB-lite"/>
    </source>
</evidence>
<proteinExistence type="inferred from homology"/>
<dbReference type="GO" id="GO:0008168">
    <property type="term" value="F:methyltransferase activity"/>
    <property type="evidence" value="ECO:0007669"/>
    <property type="project" value="UniProtKB-KW"/>
</dbReference>
<sequence>MAESRPQMVVDPGWYNETDNDSVLSSEPASSTTSLSASILDYRKLHGRTYQNFNTGTEYWGPNDERQNEALDLTHHMLYIALDDKLFLAPIGENPQRVIDIGTGTGIWAIDFADQFPSAEVIGTDLSPIQPSWVPANCRFELDDAQLPWAYPDNHFDYIHIRCLMGSITDWPALYREIHRCLKPGGWFEHQDYSIDVVSDDDSVPKGSPLDGWGALFQEAGDRMGRTFNIIENGRNVEWFKGAGFERIGTHRFKLPLGGWPADPKWKEVGQYNLTIVDESLEGYVLFLLTNVMGWDYAKVQAFIAETRKTLRDRSMHAYCDVGTVWGQKAAVTADPETETAPTTTA</sequence>
<dbReference type="CDD" id="cd02440">
    <property type="entry name" value="AdoMet_MTases"/>
    <property type="match status" value="1"/>
</dbReference>
<dbReference type="PANTHER" id="PTHR43591">
    <property type="entry name" value="METHYLTRANSFERASE"/>
    <property type="match status" value="1"/>
</dbReference>
<accession>A0A9P9AS45</accession>
<dbReference type="PANTHER" id="PTHR43591:SF10">
    <property type="entry name" value="ABC TRANSMEMBRANE TYPE-1 DOMAIN-CONTAINING PROTEIN-RELATED"/>
    <property type="match status" value="1"/>
</dbReference>
<feature type="region of interest" description="Disordered" evidence="2">
    <location>
        <begin position="1"/>
        <end position="29"/>
    </location>
</feature>
<evidence type="ECO:0000313" key="3">
    <source>
        <dbReference type="EMBL" id="KAH6888676.1"/>
    </source>
</evidence>
<dbReference type="GO" id="GO:0032259">
    <property type="term" value="P:methylation"/>
    <property type="evidence" value="ECO:0007669"/>
    <property type="project" value="UniProtKB-KW"/>
</dbReference>
<organism evidence="3 4">
    <name type="scientific">Thelonectria olida</name>
    <dbReference type="NCBI Taxonomy" id="1576542"/>
    <lineage>
        <taxon>Eukaryota</taxon>
        <taxon>Fungi</taxon>
        <taxon>Dikarya</taxon>
        <taxon>Ascomycota</taxon>
        <taxon>Pezizomycotina</taxon>
        <taxon>Sordariomycetes</taxon>
        <taxon>Hypocreomycetidae</taxon>
        <taxon>Hypocreales</taxon>
        <taxon>Nectriaceae</taxon>
        <taxon>Thelonectria</taxon>
    </lineage>
</organism>
<evidence type="ECO:0000256" key="1">
    <source>
        <dbReference type="ARBA" id="ARBA00038158"/>
    </source>
</evidence>
<reference evidence="3 4" key="1">
    <citation type="journal article" date="2021" name="Nat. Commun.">
        <title>Genetic determinants of endophytism in the Arabidopsis root mycobiome.</title>
        <authorList>
            <person name="Mesny F."/>
            <person name="Miyauchi S."/>
            <person name="Thiergart T."/>
            <person name="Pickel B."/>
            <person name="Atanasova L."/>
            <person name="Karlsson M."/>
            <person name="Huettel B."/>
            <person name="Barry K.W."/>
            <person name="Haridas S."/>
            <person name="Chen C."/>
            <person name="Bauer D."/>
            <person name="Andreopoulos W."/>
            <person name="Pangilinan J."/>
            <person name="LaButti K."/>
            <person name="Riley R."/>
            <person name="Lipzen A."/>
            <person name="Clum A."/>
            <person name="Drula E."/>
            <person name="Henrissat B."/>
            <person name="Kohler A."/>
            <person name="Grigoriev I.V."/>
            <person name="Martin F.M."/>
            <person name="Hacquard S."/>
        </authorList>
    </citation>
    <scope>NUCLEOTIDE SEQUENCE [LARGE SCALE GENOMIC DNA]</scope>
    <source>
        <strain evidence="3 4">MPI-CAGE-CH-0241</strain>
    </source>
</reference>
<dbReference type="Pfam" id="PF13489">
    <property type="entry name" value="Methyltransf_23"/>
    <property type="match status" value="1"/>
</dbReference>
<dbReference type="EMBL" id="JAGPYM010000012">
    <property type="protein sequence ID" value="KAH6888676.1"/>
    <property type="molecule type" value="Genomic_DNA"/>
</dbReference>
<dbReference type="AlphaFoldDB" id="A0A9P9AS45"/>
<comment type="similarity">
    <text evidence="1">Belongs to the methyltransferase superfamily. LaeA methyltransferase family.</text>
</comment>
<protein>
    <submittedName>
        <fullName evidence="3">S-adenosyl-L-methionine-dependent methyltransferase</fullName>
    </submittedName>
</protein>
<dbReference type="Gene3D" id="3.40.50.150">
    <property type="entry name" value="Vaccinia Virus protein VP39"/>
    <property type="match status" value="1"/>
</dbReference>
<name>A0A9P9AS45_9HYPO</name>
<comment type="caution">
    <text evidence="3">The sequence shown here is derived from an EMBL/GenBank/DDBJ whole genome shotgun (WGS) entry which is preliminary data.</text>
</comment>
<evidence type="ECO:0000313" key="4">
    <source>
        <dbReference type="Proteomes" id="UP000777438"/>
    </source>
</evidence>
<dbReference type="OrthoDB" id="2013972at2759"/>
<dbReference type="InterPro" id="IPR029063">
    <property type="entry name" value="SAM-dependent_MTases_sf"/>
</dbReference>
<keyword evidence="4" id="KW-1185">Reference proteome</keyword>
<keyword evidence="3" id="KW-0489">Methyltransferase</keyword>